<proteinExistence type="predicted"/>
<name>A0A1H9HPR9_9BACT</name>
<keyword evidence="2" id="KW-0808">Transferase</keyword>
<dbReference type="RefSeq" id="WP_090169040.1">
    <property type="nucleotide sequence ID" value="NZ_FOFB01000013.1"/>
</dbReference>
<protein>
    <submittedName>
        <fullName evidence="2">Arginine-tRNA-protein transferase</fullName>
    </submittedName>
</protein>
<accession>A0A1H9HPR9</accession>
<reference evidence="3" key="1">
    <citation type="submission" date="2016-10" db="EMBL/GenBank/DDBJ databases">
        <authorList>
            <person name="Varghese N."/>
            <person name="Submissions S."/>
        </authorList>
    </citation>
    <scope>NUCLEOTIDE SEQUENCE [LARGE SCALE GENOMIC DNA]</scope>
    <source>
        <strain evidence="3">DSM 24740</strain>
    </source>
</reference>
<dbReference type="Proteomes" id="UP000199021">
    <property type="component" value="Unassembled WGS sequence"/>
</dbReference>
<dbReference type="Pfam" id="PF04377">
    <property type="entry name" value="ATE_C"/>
    <property type="match status" value="1"/>
</dbReference>
<evidence type="ECO:0000313" key="3">
    <source>
        <dbReference type="Proteomes" id="UP000199021"/>
    </source>
</evidence>
<dbReference type="SUPFAM" id="SSF55729">
    <property type="entry name" value="Acyl-CoA N-acyltransferases (Nat)"/>
    <property type="match status" value="1"/>
</dbReference>
<dbReference type="EMBL" id="FOFB01000013">
    <property type="protein sequence ID" value="SEQ64330.1"/>
    <property type="molecule type" value="Genomic_DNA"/>
</dbReference>
<evidence type="ECO:0000313" key="2">
    <source>
        <dbReference type="EMBL" id="SEQ64330.1"/>
    </source>
</evidence>
<dbReference type="PANTHER" id="PTHR21367">
    <property type="entry name" value="ARGININE-TRNA-PROTEIN TRANSFERASE 1"/>
    <property type="match status" value="1"/>
</dbReference>
<dbReference type="InParanoid" id="A0A1H9HPR9"/>
<keyword evidence="3" id="KW-1185">Reference proteome</keyword>
<sequence>MPVIILHPEGPLQPADLDDYLTAGWRPAGQSIYCSDYLRTDDDALYGCLQLRLPLRGFVFKKRHRKLMRRNEKKFRVEISPAQLPDAAMWEVNRRYMEKNPEKSRLDIEYHVTGDIGWKVFHTHVVRLYDGERLAGFSFFDAGQTCAYTKAGIYDPDYAADSLGTYTILLEIAWCIAQGKSYYHPGYFSPGFPAFDYKMSFGPMEYREVRSGEWLPLPADRADFPSGPLADNLEALERLKAIMPKKLFQTSILEYPSFTACFHYPGNRVGMLDAPYLMTISGALSGMVIYDNTLGEYHYFRALPSGLRDIKVSSVGPSGRRRYEQPVKKGEVLARGTTAEELLAGLNLTAPE</sequence>
<dbReference type="InterPro" id="IPR007472">
    <property type="entry name" value="N-end_Aminoacyl_Trfase_C"/>
</dbReference>
<gene>
    <name evidence="2" type="ORF">SAMN05444359_11343</name>
</gene>
<dbReference type="OrthoDB" id="9782022at2"/>
<dbReference type="AlphaFoldDB" id="A0A1H9HPR9"/>
<evidence type="ECO:0000259" key="1">
    <source>
        <dbReference type="Pfam" id="PF04377"/>
    </source>
</evidence>
<dbReference type="GO" id="GO:0005737">
    <property type="term" value="C:cytoplasm"/>
    <property type="evidence" value="ECO:0007669"/>
    <property type="project" value="TreeGrafter"/>
</dbReference>
<dbReference type="InterPro" id="IPR016181">
    <property type="entry name" value="Acyl_CoA_acyltransferase"/>
</dbReference>
<dbReference type="STRING" id="478744.SAMN05444359_11343"/>
<dbReference type="PANTHER" id="PTHR21367:SF1">
    <property type="entry name" value="ARGINYL-TRNA--PROTEIN TRANSFERASE 1"/>
    <property type="match status" value="1"/>
</dbReference>
<feature type="domain" description="N-end rule aminoacyl transferase C-terminal" evidence="1">
    <location>
        <begin position="112"/>
        <end position="206"/>
    </location>
</feature>
<dbReference type="GO" id="GO:0004057">
    <property type="term" value="F:arginyl-tRNA--protein transferase activity"/>
    <property type="evidence" value="ECO:0007669"/>
    <property type="project" value="InterPro"/>
</dbReference>
<organism evidence="2 3">
    <name type="scientific">Neolewinella agarilytica</name>
    <dbReference type="NCBI Taxonomy" id="478744"/>
    <lineage>
        <taxon>Bacteria</taxon>
        <taxon>Pseudomonadati</taxon>
        <taxon>Bacteroidota</taxon>
        <taxon>Saprospiria</taxon>
        <taxon>Saprospirales</taxon>
        <taxon>Lewinellaceae</taxon>
        <taxon>Neolewinella</taxon>
    </lineage>
</organism>
<dbReference type="InterPro" id="IPR030700">
    <property type="entry name" value="N-end_Aminoacyl_Trfase"/>
</dbReference>